<organism evidence="3 4">
    <name type="scientific">Morchella conica CCBAS932</name>
    <dbReference type="NCBI Taxonomy" id="1392247"/>
    <lineage>
        <taxon>Eukaryota</taxon>
        <taxon>Fungi</taxon>
        <taxon>Dikarya</taxon>
        <taxon>Ascomycota</taxon>
        <taxon>Pezizomycotina</taxon>
        <taxon>Pezizomycetes</taxon>
        <taxon>Pezizales</taxon>
        <taxon>Morchellaceae</taxon>
        <taxon>Morchella</taxon>
    </lineage>
</organism>
<feature type="compositionally biased region" description="Basic and acidic residues" evidence="1">
    <location>
        <begin position="9"/>
        <end position="35"/>
    </location>
</feature>
<dbReference type="SMART" id="SM00463">
    <property type="entry name" value="SMR"/>
    <property type="match status" value="1"/>
</dbReference>
<dbReference type="Pfam" id="PF08590">
    <property type="entry name" value="DUF1771"/>
    <property type="match status" value="1"/>
</dbReference>
<evidence type="ECO:0000259" key="2">
    <source>
        <dbReference type="PROSITE" id="PS50828"/>
    </source>
</evidence>
<dbReference type="InterPro" id="IPR002625">
    <property type="entry name" value="Smr_dom"/>
</dbReference>
<proteinExistence type="predicted"/>
<evidence type="ECO:0000256" key="1">
    <source>
        <dbReference type="SAM" id="MobiDB-lite"/>
    </source>
</evidence>
<dbReference type="InterPro" id="IPR053020">
    <property type="entry name" value="Smr_domain_protein"/>
</dbReference>
<dbReference type="PANTHER" id="PTHR47417:SF1">
    <property type="entry name" value="SMR DOMAIN-CONTAINING PROTEIN YPL199C"/>
    <property type="match status" value="1"/>
</dbReference>
<protein>
    <submittedName>
        <fullName evidence="3">Smr-domain-containing protein</fullName>
    </submittedName>
</protein>
<keyword evidence="4" id="KW-1185">Reference proteome</keyword>
<feature type="domain" description="Smr" evidence="2">
    <location>
        <begin position="111"/>
        <end position="189"/>
    </location>
</feature>
<evidence type="ECO:0000313" key="3">
    <source>
        <dbReference type="EMBL" id="RPB12573.1"/>
    </source>
</evidence>
<reference evidence="3 4" key="1">
    <citation type="journal article" date="2018" name="Nat. Ecol. Evol.">
        <title>Pezizomycetes genomes reveal the molecular basis of ectomycorrhizal truffle lifestyle.</title>
        <authorList>
            <person name="Murat C."/>
            <person name="Payen T."/>
            <person name="Noel B."/>
            <person name="Kuo A."/>
            <person name="Morin E."/>
            <person name="Chen J."/>
            <person name="Kohler A."/>
            <person name="Krizsan K."/>
            <person name="Balestrini R."/>
            <person name="Da Silva C."/>
            <person name="Montanini B."/>
            <person name="Hainaut M."/>
            <person name="Levati E."/>
            <person name="Barry K.W."/>
            <person name="Belfiori B."/>
            <person name="Cichocki N."/>
            <person name="Clum A."/>
            <person name="Dockter R.B."/>
            <person name="Fauchery L."/>
            <person name="Guy J."/>
            <person name="Iotti M."/>
            <person name="Le Tacon F."/>
            <person name="Lindquist E.A."/>
            <person name="Lipzen A."/>
            <person name="Malagnac F."/>
            <person name="Mello A."/>
            <person name="Molinier V."/>
            <person name="Miyauchi S."/>
            <person name="Poulain J."/>
            <person name="Riccioni C."/>
            <person name="Rubini A."/>
            <person name="Sitrit Y."/>
            <person name="Splivallo R."/>
            <person name="Traeger S."/>
            <person name="Wang M."/>
            <person name="Zifcakova L."/>
            <person name="Wipf D."/>
            <person name="Zambonelli A."/>
            <person name="Paolocci F."/>
            <person name="Nowrousian M."/>
            <person name="Ottonello S."/>
            <person name="Baldrian P."/>
            <person name="Spatafora J.W."/>
            <person name="Henrissat B."/>
            <person name="Nagy L.G."/>
            <person name="Aury J.M."/>
            <person name="Wincker P."/>
            <person name="Grigoriev I.V."/>
            <person name="Bonfante P."/>
            <person name="Martin F.M."/>
        </authorList>
    </citation>
    <scope>NUCLEOTIDE SEQUENCE [LARGE SCALE GENOMIC DNA]</scope>
    <source>
        <strain evidence="3 4">CCBAS932</strain>
    </source>
</reference>
<dbReference type="SMART" id="SM01162">
    <property type="entry name" value="DUF1771"/>
    <property type="match status" value="1"/>
</dbReference>
<dbReference type="PANTHER" id="PTHR47417">
    <property type="entry name" value="SMR DOMAIN-CONTAINING PROTEIN YPL199C"/>
    <property type="match status" value="1"/>
</dbReference>
<dbReference type="Proteomes" id="UP000277580">
    <property type="component" value="Unassembled WGS sequence"/>
</dbReference>
<sequence>MGQTQSNPVRDRSGKEVGSRNRELAKKEAGLRRDLSQQSQTAWAQNNKAKAKELSNASKVHQTRMEAYNALAAAEIFRANNPIYHHSTRSGASFLFGLFSGTSVASALAEIDLHGLHVTEALPMVQEHLRLCRSNGVGRTTIITGKGLHSVDKVAKIRPQVEKMLAEERVKVVREAGKVNEGAFVVEFAEEGEEVGWAGWFLAGLFGQKA</sequence>
<dbReference type="Gene3D" id="3.30.1370.110">
    <property type="match status" value="1"/>
</dbReference>
<dbReference type="Pfam" id="PF01713">
    <property type="entry name" value="Smr"/>
    <property type="match status" value="1"/>
</dbReference>
<gene>
    <name evidence="3" type="ORF">P167DRAFT_545470</name>
</gene>
<dbReference type="OrthoDB" id="3231855at2759"/>
<dbReference type="STRING" id="1392247.A0A3N4KPP4"/>
<dbReference type="InterPro" id="IPR036063">
    <property type="entry name" value="Smr_dom_sf"/>
</dbReference>
<name>A0A3N4KPP4_9PEZI</name>
<dbReference type="InParanoid" id="A0A3N4KPP4"/>
<accession>A0A3N4KPP4</accession>
<evidence type="ECO:0000313" key="4">
    <source>
        <dbReference type="Proteomes" id="UP000277580"/>
    </source>
</evidence>
<dbReference type="SUPFAM" id="SSF160443">
    <property type="entry name" value="SMR domain-like"/>
    <property type="match status" value="1"/>
</dbReference>
<dbReference type="EMBL" id="ML119128">
    <property type="protein sequence ID" value="RPB12573.1"/>
    <property type="molecule type" value="Genomic_DNA"/>
</dbReference>
<dbReference type="PROSITE" id="PS50828">
    <property type="entry name" value="SMR"/>
    <property type="match status" value="1"/>
</dbReference>
<dbReference type="AlphaFoldDB" id="A0A3N4KPP4"/>
<feature type="region of interest" description="Disordered" evidence="1">
    <location>
        <begin position="1"/>
        <end position="40"/>
    </location>
</feature>
<dbReference type="InterPro" id="IPR013899">
    <property type="entry name" value="DUF1771"/>
</dbReference>